<evidence type="ECO:0000256" key="1">
    <source>
        <dbReference type="ARBA" id="ARBA00004370"/>
    </source>
</evidence>
<dbReference type="PANTHER" id="PTHR10266">
    <property type="entry name" value="CYTOCHROME C1"/>
    <property type="match status" value="1"/>
</dbReference>
<feature type="chain" id="PRO_5034327140" evidence="10">
    <location>
        <begin position="24"/>
        <end position="262"/>
    </location>
</feature>
<comment type="subcellular location">
    <subcellularLocation>
        <location evidence="1">Membrane</location>
    </subcellularLocation>
</comment>
<evidence type="ECO:0000256" key="5">
    <source>
        <dbReference type="ARBA" id="ARBA00022989"/>
    </source>
</evidence>
<evidence type="ECO:0000256" key="6">
    <source>
        <dbReference type="ARBA" id="ARBA00023004"/>
    </source>
</evidence>
<feature type="domain" description="Cytochrome c" evidence="11">
    <location>
        <begin position="40"/>
        <end position="132"/>
    </location>
</feature>
<keyword evidence="2 8" id="KW-0349">Heme</keyword>
<feature type="binding site" description="covalent" evidence="8">
    <location>
        <position position="53"/>
    </location>
    <ligand>
        <name>heme c</name>
        <dbReference type="ChEBI" id="CHEBI:61717"/>
    </ligand>
</feature>
<keyword evidence="4 8" id="KW-0479">Metal-binding</keyword>
<gene>
    <name evidence="12" type="ORF">JQU52_06335</name>
</gene>
<sequence>MKKTLKNWFAALLLAAPMSVALAAGGGHYPKVDIDLGDQVSLQRGAQIFTNYCLSCHSASGMRFNRLTDLGLTEDQIKKNMMFTTDKIGDTMQAAMNPADAKKWFGAPPPDLTLIARSRGADYLYAYLRGFYQDPTRPSGWNNTVFDKVGMPHPLWEQQGIRAVELDDKGQPVWVKNEHTGLMEPKLYWKSTGLHSRTMPDGKVSEAEFDTYAKDLVTYMVYMGEPAQMKRKQIGYVVLMFLFAVMLPLAYFLKKEYWKDVH</sequence>
<evidence type="ECO:0000256" key="4">
    <source>
        <dbReference type="ARBA" id="ARBA00022723"/>
    </source>
</evidence>
<keyword evidence="13" id="KW-1185">Reference proteome</keyword>
<accession>A0A892ZMJ5</accession>
<dbReference type="PRINTS" id="PR00603">
    <property type="entry name" value="CYTOCHROMEC1"/>
</dbReference>
<dbReference type="InterPro" id="IPR002326">
    <property type="entry name" value="Cyt_c1"/>
</dbReference>
<dbReference type="GO" id="GO:0009055">
    <property type="term" value="F:electron transfer activity"/>
    <property type="evidence" value="ECO:0007669"/>
    <property type="project" value="InterPro"/>
</dbReference>
<dbReference type="EMBL" id="CP069798">
    <property type="protein sequence ID" value="QRQ82987.1"/>
    <property type="molecule type" value="Genomic_DNA"/>
</dbReference>
<keyword evidence="10" id="KW-0732">Signal</keyword>
<evidence type="ECO:0000313" key="13">
    <source>
        <dbReference type="Proteomes" id="UP000653156"/>
    </source>
</evidence>
<keyword evidence="5 9" id="KW-1133">Transmembrane helix</keyword>
<keyword evidence="7 9" id="KW-0472">Membrane</keyword>
<evidence type="ECO:0000256" key="7">
    <source>
        <dbReference type="ARBA" id="ARBA00023136"/>
    </source>
</evidence>
<evidence type="ECO:0000256" key="9">
    <source>
        <dbReference type="SAM" id="Phobius"/>
    </source>
</evidence>
<feature type="signal peptide" evidence="10">
    <location>
        <begin position="1"/>
        <end position="23"/>
    </location>
</feature>
<dbReference type="SUPFAM" id="SSF46626">
    <property type="entry name" value="Cytochrome c"/>
    <property type="match status" value="1"/>
</dbReference>
<dbReference type="PANTHER" id="PTHR10266:SF3">
    <property type="entry name" value="CYTOCHROME C1, HEME PROTEIN, MITOCHONDRIAL"/>
    <property type="match status" value="1"/>
</dbReference>
<feature type="binding site" description="covalent" evidence="8">
    <location>
        <position position="56"/>
    </location>
    <ligand>
        <name>heme c</name>
        <dbReference type="ChEBI" id="CHEBI:61717"/>
    </ligand>
</feature>
<name>A0A892ZMJ5_9NEIS</name>
<dbReference type="RefSeq" id="WP_230340284.1">
    <property type="nucleotide sequence ID" value="NZ_CP069798.1"/>
</dbReference>
<dbReference type="KEGG" id="ptes:JQU52_06335"/>
<dbReference type="GO" id="GO:0020037">
    <property type="term" value="F:heme binding"/>
    <property type="evidence" value="ECO:0007669"/>
    <property type="project" value="InterPro"/>
</dbReference>
<evidence type="ECO:0000256" key="2">
    <source>
        <dbReference type="ARBA" id="ARBA00022617"/>
    </source>
</evidence>
<protein>
    <submittedName>
        <fullName evidence="12">Cytochrome c1</fullName>
    </submittedName>
</protein>
<reference evidence="12" key="1">
    <citation type="submission" date="2021-02" db="EMBL/GenBank/DDBJ databases">
        <title>Neisseriaceae sp. 26B isolated from the cloaca of a Common Toad-headed Turtle (Mesoclemmys nasuta).</title>
        <authorList>
            <person name="Spergser J."/>
            <person name="Busse H.-J."/>
        </authorList>
    </citation>
    <scope>NUCLEOTIDE SEQUENCE</scope>
    <source>
        <strain evidence="12">26B</strain>
    </source>
</reference>
<feature type="transmembrane region" description="Helical" evidence="9">
    <location>
        <begin position="234"/>
        <end position="253"/>
    </location>
</feature>
<dbReference type="InterPro" id="IPR009056">
    <property type="entry name" value="Cyt_c-like_dom"/>
</dbReference>
<evidence type="ECO:0000259" key="11">
    <source>
        <dbReference type="PROSITE" id="PS51007"/>
    </source>
</evidence>
<dbReference type="Gene3D" id="1.10.760.10">
    <property type="entry name" value="Cytochrome c-like domain"/>
    <property type="match status" value="1"/>
</dbReference>
<evidence type="ECO:0000256" key="10">
    <source>
        <dbReference type="SAM" id="SignalP"/>
    </source>
</evidence>
<evidence type="ECO:0000256" key="8">
    <source>
        <dbReference type="PIRSR" id="PIRSR602326-1"/>
    </source>
</evidence>
<dbReference type="InterPro" id="IPR036909">
    <property type="entry name" value="Cyt_c-like_dom_sf"/>
</dbReference>
<dbReference type="GO" id="GO:0016020">
    <property type="term" value="C:membrane"/>
    <property type="evidence" value="ECO:0007669"/>
    <property type="project" value="UniProtKB-SubCell"/>
</dbReference>
<feature type="binding site" description="covalent" evidence="8">
    <location>
        <position position="57"/>
    </location>
    <ligand>
        <name>heme c</name>
        <dbReference type="ChEBI" id="CHEBI:61717"/>
    </ligand>
</feature>
<evidence type="ECO:0000256" key="3">
    <source>
        <dbReference type="ARBA" id="ARBA00022692"/>
    </source>
</evidence>
<dbReference type="AlphaFoldDB" id="A0A892ZMJ5"/>
<proteinExistence type="predicted"/>
<dbReference type="Proteomes" id="UP000653156">
    <property type="component" value="Chromosome"/>
</dbReference>
<evidence type="ECO:0000313" key="12">
    <source>
        <dbReference type="EMBL" id="QRQ82987.1"/>
    </source>
</evidence>
<keyword evidence="3 9" id="KW-0812">Transmembrane</keyword>
<dbReference type="GO" id="GO:0046872">
    <property type="term" value="F:metal ion binding"/>
    <property type="evidence" value="ECO:0007669"/>
    <property type="project" value="UniProtKB-KW"/>
</dbReference>
<comment type="cofactor">
    <cofactor evidence="8">
        <name>heme c</name>
        <dbReference type="ChEBI" id="CHEBI:61717"/>
    </cofactor>
    <text evidence="8">Binds 1 heme c group covalently per subunit.</text>
</comment>
<organism evidence="12 13">
    <name type="scientific">Paralysiella testudinis</name>
    <dbReference type="NCBI Taxonomy" id="2809020"/>
    <lineage>
        <taxon>Bacteria</taxon>
        <taxon>Pseudomonadati</taxon>
        <taxon>Pseudomonadota</taxon>
        <taxon>Betaproteobacteria</taxon>
        <taxon>Neisseriales</taxon>
        <taxon>Neisseriaceae</taxon>
        <taxon>Paralysiella</taxon>
    </lineage>
</organism>
<dbReference type="PROSITE" id="PS51007">
    <property type="entry name" value="CYTC"/>
    <property type="match status" value="1"/>
</dbReference>
<keyword evidence="6 8" id="KW-0408">Iron</keyword>
<dbReference type="Pfam" id="PF02167">
    <property type="entry name" value="Cytochrom_C1"/>
    <property type="match status" value="2"/>
</dbReference>